<dbReference type="PANTHER" id="PTHR10856">
    <property type="entry name" value="CORONIN"/>
    <property type="match status" value="1"/>
</dbReference>
<keyword evidence="1 4" id="KW-0853">WD repeat</keyword>
<dbReference type="InterPro" id="IPR001680">
    <property type="entry name" value="WD40_rpt"/>
</dbReference>
<dbReference type="Pfam" id="PF00400">
    <property type="entry name" value="WD40"/>
    <property type="match status" value="3"/>
</dbReference>
<dbReference type="InterPro" id="IPR015048">
    <property type="entry name" value="DUF1899"/>
</dbReference>
<feature type="repeat" description="WD" evidence="4">
    <location>
        <begin position="71"/>
        <end position="105"/>
    </location>
</feature>
<evidence type="ECO:0000256" key="7">
    <source>
        <dbReference type="SAM" id="MobiDB-lite"/>
    </source>
</evidence>
<dbReference type="PROSITE" id="PS50294">
    <property type="entry name" value="WD_REPEATS_REGION"/>
    <property type="match status" value="2"/>
</dbReference>
<dbReference type="Pfam" id="PF08953">
    <property type="entry name" value="DUF1899"/>
    <property type="match status" value="1"/>
</dbReference>
<evidence type="ECO:0000256" key="4">
    <source>
        <dbReference type="PROSITE-ProRule" id="PRU00221"/>
    </source>
</evidence>
<dbReference type="InterPro" id="IPR036322">
    <property type="entry name" value="WD40_repeat_dom_sf"/>
</dbReference>
<dbReference type="SMART" id="SM01166">
    <property type="entry name" value="DUF1899"/>
    <property type="match status" value="1"/>
</dbReference>
<dbReference type="PANTHER" id="PTHR10856:SF0">
    <property type="entry name" value="CORONIN"/>
    <property type="match status" value="1"/>
</dbReference>
<feature type="region of interest" description="Disordered" evidence="7">
    <location>
        <begin position="393"/>
        <end position="435"/>
    </location>
</feature>
<dbReference type="SUPFAM" id="SSF50978">
    <property type="entry name" value="WD40 repeat-like"/>
    <property type="match status" value="1"/>
</dbReference>
<accession>G0U0P6</accession>
<dbReference type="InterPro" id="IPR015943">
    <property type="entry name" value="WD40/YVTN_repeat-like_dom_sf"/>
</dbReference>
<keyword evidence="2 5" id="KW-0677">Repeat</keyword>
<evidence type="ECO:0000256" key="1">
    <source>
        <dbReference type="ARBA" id="ARBA00022574"/>
    </source>
</evidence>
<dbReference type="SMART" id="SM01167">
    <property type="entry name" value="DUF1900"/>
    <property type="match status" value="1"/>
</dbReference>
<dbReference type="GO" id="GO:0005840">
    <property type="term" value="C:ribosome"/>
    <property type="evidence" value="ECO:0007669"/>
    <property type="project" value="UniProtKB-KW"/>
</dbReference>
<comment type="similarity">
    <text evidence="5">Belongs to the WD repeat coronin family.</text>
</comment>
<feature type="repeat" description="WD" evidence="4">
    <location>
        <begin position="121"/>
        <end position="163"/>
    </location>
</feature>
<dbReference type="OMA" id="NFQDDIY"/>
<dbReference type="InterPro" id="IPR019775">
    <property type="entry name" value="WD40_repeat_CS"/>
</dbReference>
<evidence type="ECO:0000256" key="2">
    <source>
        <dbReference type="ARBA" id="ARBA00022737"/>
    </source>
</evidence>
<dbReference type="VEuPathDB" id="TriTrypDB:TvY486_0802540"/>
<feature type="coiled-coil region" evidence="6">
    <location>
        <begin position="443"/>
        <end position="473"/>
    </location>
</feature>
<dbReference type="Gene3D" id="2.130.10.10">
    <property type="entry name" value="YVTN repeat-like/Quinoprotein amine dehydrogenase"/>
    <property type="match status" value="1"/>
</dbReference>
<dbReference type="EMBL" id="HE573024">
    <property type="protein sequence ID" value="CCC49645.1"/>
    <property type="molecule type" value="Genomic_DNA"/>
</dbReference>
<dbReference type="InterPro" id="IPR015505">
    <property type="entry name" value="Coronin"/>
</dbReference>
<keyword evidence="3" id="KW-0687">Ribonucleoprotein</keyword>
<organism evidence="9">
    <name type="scientific">Trypanosoma vivax (strain Y486)</name>
    <dbReference type="NCBI Taxonomy" id="1055687"/>
    <lineage>
        <taxon>Eukaryota</taxon>
        <taxon>Discoba</taxon>
        <taxon>Euglenozoa</taxon>
        <taxon>Kinetoplastea</taxon>
        <taxon>Metakinetoplastina</taxon>
        <taxon>Trypanosomatida</taxon>
        <taxon>Trypanosomatidae</taxon>
        <taxon>Trypanosoma</taxon>
        <taxon>Duttonella</taxon>
    </lineage>
</organism>
<evidence type="ECO:0000313" key="9">
    <source>
        <dbReference type="EMBL" id="CCC49645.1"/>
    </source>
</evidence>
<keyword evidence="6" id="KW-0175">Coiled coil</keyword>
<reference evidence="9" key="1">
    <citation type="journal article" date="2012" name="Proc. Natl. Acad. Sci. U.S.A.">
        <title>Antigenic diversity is generated by distinct evolutionary mechanisms in African trypanosome species.</title>
        <authorList>
            <person name="Jackson A.P."/>
            <person name="Berry A."/>
            <person name="Aslett M."/>
            <person name="Allison H.C."/>
            <person name="Burton P."/>
            <person name="Vavrova-Anderson J."/>
            <person name="Brown R."/>
            <person name="Browne H."/>
            <person name="Corton N."/>
            <person name="Hauser H."/>
            <person name="Gamble J."/>
            <person name="Gilderthorp R."/>
            <person name="Marcello L."/>
            <person name="McQuillan J."/>
            <person name="Otto T.D."/>
            <person name="Quail M.A."/>
            <person name="Sanders M.J."/>
            <person name="van Tonder A."/>
            <person name="Ginger M.L."/>
            <person name="Field M.C."/>
            <person name="Barry J.D."/>
            <person name="Hertz-Fowler C."/>
            <person name="Berriman M."/>
        </authorList>
    </citation>
    <scope>NUCLEOTIDE SEQUENCE</scope>
    <source>
        <strain evidence="9">Y486</strain>
    </source>
</reference>
<dbReference type="PROSITE" id="PS50082">
    <property type="entry name" value="WD_REPEATS_2"/>
    <property type="match status" value="3"/>
</dbReference>
<dbReference type="GO" id="GO:0007015">
    <property type="term" value="P:actin filament organization"/>
    <property type="evidence" value="ECO:0007669"/>
    <property type="project" value="TreeGrafter"/>
</dbReference>
<feature type="repeat" description="WD" evidence="4">
    <location>
        <begin position="164"/>
        <end position="205"/>
    </location>
</feature>
<feature type="compositionally biased region" description="Basic and acidic residues" evidence="7">
    <location>
        <begin position="424"/>
        <end position="434"/>
    </location>
</feature>
<evidence type="ECO:0000256" key="6">
    <source>
        <dbReference type="SAM" id="Coils"/>
    </source>
</evidence>
<keyword evidence="3" id="KW-0689">Ribosomal protein</keyword>
<evidence type="ECO:0000259" key="8">
    <source>
        <dbReference type="SMART" id="SM01166"/>
    </source>
</evidence>
<gene>
    <name evidence="9" type="ORF">TVY486_0802540</name>
</gene>
<proteinExistence type="inferred from homology"/>
<dbReference type="AlphaFoldDB" id="G0U0P6"/>
<name>G0U0P6_TRYVY</name>
<evidence type="ECO:0000256" key="5">
    <source>
        <dbReference type="RuleBase" id="RU280818"/>
    </source>
</evidence>
<evidence type="ECO:0000256" key="3">
    <source>
        <dbReference type="ARBA" id="ARBA00022980"/>
    </source>
</evidence>
<dbReference type="SMART" id="SM00320">
    <property type="entry name" value="WD40"/>
    <property type="match status" value="4"/>
</dbReference>
<protein>
    <recommendedName>
        <fullName evidence="5">Coronin</fullName>
    </recommendedName>
</protein>
<dbReference type="GO" id="GO:0051015">
    <property type="term" value="F:actin filament binding"/>
    <property type="evidence" value="ECO:0007669"/>
    <property type="project" value="TreeGrafter"/>
</dbReference>
<feature type="domain" description="DUF1899" evidence="8">
    <location>
        <begin position="2"/>
        <end position="62"/>
    </location>
</feature>
<dbReference type="Pfam" id="PF16300">
    <property type="entry name" value="WD40_4"/>
    <property type="match status" value="1"/>
</dbReference>
<sequence>MAFSRFRHVQPVPAHQDKQFLNMNPTGALWDCSNLMACNDRFIAIPWSQLGTTAVFRHSDYGKISSTPPVLLGQEGHVIDVAFNPFDSSKLFTASEDGTIMGWDIPEEGLKENCSDNIVHLQGHSKKVGIMNFHPSAENVLASAGADMVVNIWDVNTAKAGYTLKCHTEQIMSIDWNLNGSLLCSTSRDRKLNVVDPRKGSIVNSANAHQSTKTQRAVWARRSDMILTVGFNKIQARQVMLWDTRSLEMPVQTEDVDQTCAVMLPFFDDDTNLLYIGSRGDGGIRSFELMEGRLVNCTSYASTEAHKGLCMVPKWMLDTRQCEIARFYALTQKSLYTIQMLLPRKQADVKLQEDVYPPTFSDKPALSTSEYFAGENRKPLVMSMQPVFERTTPVASRGMESDAKSGHTLSRHTDPALIGKNRPLHNDGEDESHSLRQQLQPLLLELKRRQEEVKKCREELRRQESLMNEVIAKIHTIASGNS</sequence>
<dbReference type="PROSITE" id="PS00678">
    <property type="entry name" value="WD_REPEATS_1"/>
    <property type="match status" value="2"/>
</dbReference>